<keyword evidence="3" id="KW-1185">Reference proteome</keyword>
<keyword evidence="1" id="KW-0812">Transmembrane</keyword>
<sequence>MDTSSLSNRDQKVRSVRKWALIVLLAIVGGTVLYTVAVLNFAYSSGERAGYVLKLSRKGWVCKTWEGELQMLAIPGALPEKFHFTVPDEKVAEQINQVLGKQVTLHYDEHVGIPSTCFGDTGYYVTGVEAIR</sequence>
<keyword evidence="1" id="KW-0472">Membrane</keyword>
<keyword evidence="1" id="KW-1133">Transmembrane helix</keyword>
<protein>
    <recommendedName>
        <fullName evidence="4">6-phosphogluconate dehydrogenase</fullName>
    </recommendedName>
</protein>
<accession>A0ABX7M8A9</accession>
<proteinExistence type="predicted"/>
<gene>
    <name evidence="2" type="ORF">JY500_21000</name>
</gene>
<evidence type="ECO:0008006" key="4">
    <source>
        <dbReference type="Google" id="ProtNLM"/>
    </source>
</evidence>
<evidence type="ECO:0000313" key="2">
    <source>
        <dbReference type="EMBL" id="QSI76894.1"/>
    </source>
</evidence>
<feature type="transmembrane region" description="Helical" evidence="1">
    <location>
        <begin position="21"/>
        <end position="43"/>
    </location>
</feature>
<evidence type="ECO:0000313" key="3">
    <source>
        <dbReference type="Proteomes" id="UP000663570"/>
    </source>
</evidence>
<name>A0ABX7M8A9_9RHOO</name>
<evidence type="ECO:0000256" key="1">
    <source>
        <dbReference type="SAM" id="Phobius"/>
    </source>
</evidence>
<dbReference type="EMBL" id="CP071060">
    <property type="protein sequence ID" value="QSI76894.1"/>
    <property type="molecule type" value="Genomic_DNA"/>
</dbReference>
<organism evidence="2 3">
    <name type="scientific">Niveibacterium microcysteis</name>
    <dbReference type="NCBI Taxonomy" id="2811415"/>
    <lineage>
        <taxon>Bacteria</taxon>
        <taxon>Pseudomonadati</taxon>
        <taxon>Pseudomonadota</taxon>
        <taxon>Betaproteobacteria</taxon>
        <taxon>Rhodocyclales</taxon>
        <taxon>Rhodocyclaceae</taxon>
        <taxon>Niveibacterium</taxon>
    </lineage>
</organism>
<reference evidence="2 3" key="1">
    <citation type="submission" date="2021-02" db="EMBL/GenBank/DDBJ databases">
        <title>Niveibacterium changnyeongensis HC41.</title>
        <authorList>
            <person name="Kang M."/>
        </authorList>
    </citation>
    <scope>NUCLEOTIDE SEQUENCE [LARGE SCALE GENOMIC DNA]</scope>
    <source>
        <strain evidence="2 3">HC41</strain>
    </source>
</reference>
<dbReference type="RefSeq" id="WP_206254484.1">
    <property type="nucleotide sequence ID" value="NZ_CP071060.1"/>
</dbReference>
<dbReference type="Proteomes" id="UP000663570">
    <property type="component" value="Chromosome"/>
</dbReference>